<organism evidence="7 8">
    <name type="scientific">Rhodococcus pseudokoreensis</name>
    <dbReference type="NCBI Taxonomy" id="2811421"/>
    <lineage>
        <taxon>Bacteria</taxon>
        <taxon>Bacillati</taxon>
        <taxon>Actinomycetota</taxon>
        <taxon>Actinomycetes</taxon>
        <taxon>Mycobacteriales</taxon>
        <taxon>Nocardiaceae</taxon>
        <taxon>Rhodococcus</taxon>
    </lineage>
</organism>
<dbReference type="PROSITE" id="PS00099">
    <property type="entry name" value="THIOLASE_3"/>
    <property type="match status" value="1"/>
</dbReference>
<dbReference type="EMBL" id="CP070619">
    <property type="protein sequence ID" value="QSE90699.1"/>
    <property type="molecule type" value="Genomic_DNA"/>
</dbReference>
<evidence type="ECO:0000256" key="2">
    <source>
        <dbReference type="ARBA" id="ARBA00022679"/>
    </source>
</evidence>
<dbReference type="InterPro" id="IPR020617">
    <property type="entry name" value="Thiolase_C"/>
</dbReference>
<dbReference type="InterPro" id="IPR002155">
    <property type="entry name" value="Thiolase"/>
</dbReference>
<dbReference type="Proteomes" id="UP000662986">
    <property type="component" value="Chromosome"/>
</dbReference>
<evidence type="ECO:0000259" key="6">
    <source>
        <dbReference type="Pfam" id="PF02803"/>
    </source>
</evidence>
<proteinExistence type="inferred from homology"/>
<dbReference type="SUPFAM" id="SSF53901">
    <property type="entry name" value="Thiolase-like"/>
    <property type="match status" value="2"/>
</dbReference>
<evidence type="ECO:0000256" key="4">
    <source>
        <dbReference type="RuleBase" id="RU003557"/>
    </source>
</evidence>
<dbReference type="NCBIfam" id="TIGR01930">
    <property type="entry name" value="AcCoA-C-Actrans"/>
    <property type="match status" value="1"/>
</dbReference>
<name>A0A974ZUF0_9NOCA</name>
<dbReference type="PANTHER" id="PTHR43365">
    <property type="entry name" value="BLR7806 PROTEIN"/>
    <property type="match status" value="1"/>
</dbReference>
<evidence type="ECO:0000256" key="3">
    <source>
        <dbReference type="ARBA" id="ARBA00023315"/>
    </source>
</evidence>
<dbReference type="CDD" id="cd00751">
    <property type="entry name" value="thiolase"/>
    <property type="match status" value="1"/>
</dbReference>
<dbReference type="PANTHER" id="PTHR43365:SF1">
    <property type="entry name" value="ACETYL-COA C-ACYLTRANSFERASE"/>
    <property type="match status" value="1"/>
</dbReference>
<sequence>MSTDTAHQAVIIDAVRSPVGRGHAEKGVLRDVHPADLLGQCYEGVLQRAGIDPATVDNVITGCANQIAQQSSGIARTAWLQKGLPATTGATTVDIRCGSSQQAAHFAASSITAGIDRAVIAAGIEHMGRNGFRVHHGSQEQWGQAFTEELTSRYPLVSQGIAAERLADRYQISRAEMDEFSARSHQRAAAAVRDGHLAREIHPIEVDGTKVDADQGIRPEATAESLAALKPVFADDGKVTAGNSSQISDGAAAVLLTSARFAQENGLRPRARVVDQVVLGVDPVDMLTGPIPATTRILERNNLSIRDIDAIEINEAFASVVLAWQREFQPDMDRVNSWGGAIAIGHPLGTTGARLLTTIVNRLENTDTRFGLVTMCCGGGLGTATLIERI</sequence>
<comment type="similarity">
    <text evidence="1 4">Belongs to the thiolase-like superfamily. Thiolase family.</text>
</comment>
<evidence type="ECO:0000259" key="5">
    <source>
        <dbReference type="Pfam" id="PF00108"/>
    </source>
</evidence>
<dbReference type="InterPro" id="IPR020616">
    <property type="entry name" value="Thiolase_N"/>
</dbReference>
<keyword evidence="8" id="KW-1185">Reference proteome</keyword>
<dbReference type="PIRSF" id="PIRSF000429">
    <property type="entry name" value="Ac-CoA_Ac_transf"/>
    <property type="match status" value="1"/>
</dbReference>
<accession>A0A974ZUF0</accession>
<dbReference type="RefSeq" id="WP_206007124.1">
    <property type="nucleotide sequence ID" value="NZ_CP070619.1"/>
</dbReference>
<dbReference type="Gene3D" id="3.40.47.10">
    <property type="match status" value="2"/>
</dbReference>
<reference evidence="7 8" key="2">
    <citation type="journal article" date="2022" name="Arch. Microbiol.">
        <title>Rhodococcus pseudokoreensis sp. nov. isolated from the rhizosphere of young M26 apple rootstocks.</title>
        <authorList>
            <person name="Kampfer P."/>
            <person name="Glaeser S.P."/>
            <person name="Blom J."/>
            <person name="Wolf J."/>
            <person name="Benning S."/>
            <person name="Schloter M."/>
            <person name="Neumann-Schaal M."/>
        </authorList>
    </citation>
    <scope>NUCLEOTIDE SEQUENCE [LARGE SCALE GENOMIC DNA]</scope>
    <source>
        <strain evidence="7 8">R79</strain>
    </source>
</reference>
<evidence type="ECO:0000313" key="7">
    <source>
        <dbReference type="EMBL" id="QSE90699.1"/>
    </source>
</evidence>
<dbReference type="InterPro" id="IPR020610">
    <property type="entry name" value="Thiolase_AS"/>
</dbReference>
<dbReference type="InterPro" id="IPR020613">
    <property type="entry name" value="Thiolase_CS"/>
</dbReference>
<keyword evidence="2 4" id="KW-0808">Transferase</keyword>
<dbReference type="Pfam" id="PF02803">
    <property type="entry name" value="Thiolase_C"/>
    <property type="match status" value="1"/>
</dbReference>
<reference evidence="7 8" key="1">
    <citation type="journal article" date="2021" name="Microbiol. Resour. Announc.">
        <title>Complete Genome Sequences of Two Rhodococcus sp. Strains with Large and Linear Chromosomes, Isolated from Apple Rhizosphere.</title>
        <authorList>
            <person name="Benning S."/>
            <person name="Brugnone N."/>
            <person name="Siani R."/>
            <person name="Kublik S."/>
            <person name="Schloter M."/>
            <person name="Rad V."/>
        </authorList>
    </citation>
    <scope>NUCLEOTIDE SEQUENCE [LARGE SCALE GENOMIC DNA]</scope>
    <source>
        <strain evidence="7 8">R79</strain>
    </source>
</reference>
<feature type="domain" description="Thiolase C-terminal" evidence="6">
    <location>
        <begin position="268"/>
        <end position="389"/>
    </location>
</feature>
<feature type="domain" description="Thiolase N-terminal" evidence="5">
    <location>
        <begin position="10"/>
        <end position="259"/>
    </location>
</feature>
<keyword evidence="3 4" id="KW-0012">Acyltransferase</keyword>
<dbReference type="PROSITE" id="PS00737">
    <property type="entry name" value="THIOLASE_2"/>
    <property type="match status" value="1"/>
</dbReference>
<gene>
    <name evidence="7" type="ORF">JWS13_19760</name>
</gene>
<evidence type="ECO:0000313" key="8">
    <source>
        <dbReference type="Proteomes" id="UP000662986"/>
    </source>
</evidence>
<evidence type="ECO:0000256" key="1">
    <source>
        <dbReference type="ARBA" id="ARBA00010982"/>
    </source>
</evidence>
<dbReference type="Pfam" id="PF00108">
    <property type="entry name" value="Thiolase_N"/>
    <property type="match status" value="1"/>
</dbReference>
<protein>
    <submittedName>
        <fullName evidence="7">Thiolase family protein</fullName>
    </submittedName>
</protein>
<dbReference type="InterPro" id="IPR016039">
    <property type="entry name" value="Thiolase-like"/>
</dbReference>